<feature type="compositionally biased region" description="Low complexity" evidence="1">
    <location>
        <begin position="268"/>
        <end position="289"/>
    </location>
</feature>
<protein>
    <submittedName>
        <fullName evidence="2">Uncharacterized protein</fullName>
    </submittedName>
</protein>
<reference evidence="2" key="1">
    <citation type="submission" date="2021-01" db="EMBL/GenBank/DDBJ databases">
        <title>Whole genome shotgun sequence of Spirilliplanes yamanashiensis NBRC 15828.</title>
        <authorList>
            <person name="Komaki H."/>
            <person name="Tamura T."/>
        </authorList>
    </citation>
    <scope>NUCLEOTIDE SEQUENCE</scope>
    <source>
        <strain evidence="2">NBRC 15828</strain>
    </source>
</reference>
<feature type="compositionally biased region" description="Polar residues" evidence="1">
    <location>
        <begin position="303"/>
        <end position="318"/>
    </location>
</feature>
<feature type="compositionally biased region" description="Basic and acidic residues" evidence="1">
    <location>
        <begin position="139"/>
        <end position="150"/>
    </location>
</feature>
<feature type="compositionally biased region" description="Basic residues" evidence="1">
    <location>
        <begin position="319"/>
        <end position="337"/>
    </location>
</feature>
<comment type="caution">
    <text evidence="2">The sequence shown here is derived from an EMBL/GenBank/DDBJ whole genome shotgun (WGS) entry which is preliminary data.</text>
</comment>
<accession>A0A8J4DMM0</accession>
<feature type="region of interest" description="Disordered" evidence="1">
    <location>
        <begin position="262"/>
        <end position="361"/>
    </location>
</feature>
<sequence>MNRRSGPEGAFLVEEAVVTDADLGPSMNEASLKQSRDAFIERLEKAVNAADVAIEQRRQQMHGEVLAALTVRFRSVKALHEAAATLGIPIGPRTAPERIPIQLRRITMTRPAAIFGEQQWRLDDAVAETSSRPSCRSPRRGEAQLRKGRPDCGPVWMRQRMRSRRKIGTSTLNMSVCRARGHSAGWFIDAIARRGATRGAVAALVASGSLRERPSGWQGRSASLDNSPPDIGVEHGLRAVLPVVHPAIPSINRPCGTIGSLNSQLGVSRSQPLRSSSSAPSSTYRAMSSKGVRMASVSRISPCASTETRCQSPPWYQQRSRRPRRGIIGRITPRHHGVPTGMQASRRNGCGRANSATHAPA</sequence>
<evidence type="ECO:0000256" key="1">
    <source>
        <dbReference type="SAM" id="MobiDB-lite"/>
    </source>
</evidence>
<dbReference type="AlphaFoldDB" id="A0A8J4DMM0"/>
<evidence type="ECO:0000313" key="3">
    <source>
        <dbReference type="Proteomes" id="UP000652013"/>
    </source>
</evidence>
<dbReference type="EMBL" id="BOOY01000041">
    <property type="protein sequence ID" value="GIJ06344.1"/>
    <property type="molecule type" value="Genomic_DNA"/>
</dbReference>
<evidence type="ECO:0000313" key="2">
    <source>
        <dbReference type="EMBL" id="GIJ06344.1"/>
    </source>
</evidence>
<dbReference type="RefSeq" id="WP_203941530.1">
    <property type="nucleotide sequence ID" value="NZ_BAAAGJ010000013.1"/>
</dbReference>
<feature type="region of interest" description="Disordered" evidence="1">
    <location>
        <begin position="130"/>
        <end position="152"/>
    </location>
</feature>
<keyword evidence="3" id="KW-1185">Reference proteome</keyword>
<name>A0A8J4DMM0_9ACTN</name>
<proteinExistence type="predicted"/>
<organism evidence="2 3">
    <name type="scientific">Spirilliplanes yamanashiensis</name>
    <dbReference type="NCBI Taxonomy" id="42233"/>
    <lineage>
        <taxon>Bacteria</taxon>
        <taxon>Bacillati</taxon>
        <taxon>Actinomycetota</taxon>
        <taxon>Actinomycetes</taxon>
        <taxon>Micromonosporales</taxon>
        <taxon>Micromonosporaceae</taxon>
        <taxon>Spirilliplanes</taxon>
    </lineage>
</organism>
<gene>
    <name evidence="2" type="ORF">Sya03_56960</name>
</gene>
<dbReference type="Proteomes" id="UP000652013">
    <property type="component" value="Unassembled WGS sequence"/>
</dbReference>